<dbReference type="Gramene" id="ORUFI02G04180.1">
    <property type="protein sequence ID" value="ORUFI02G04180.1"/>
    <property type="gene ID" value="ORUFI02G04180"/>
</dbReference>
<evidence type="ECO:0000313" key="4">
    <source>
        <dbReference type="Proteomes" id="UP000008022"/>
    </source>
</evidence>
<keyword evidence="4" id="KW-1185">Reference proteome</keyword>
<evidence type="ECO:0000256" key="2">
    <source>
        <dbReference type="SAM" id="Phobius"/>
    </source>
</evidence>
<protein>
    <submittedName>
        <fullName evidence="3">Uncharacterized protein</fullName>
    </submittedName>
</protein>
<sequence>MVGLPYAHASRRAGHSFGGASSGTTALHQLRLLLHCIYYILCYVYFLFVATSVAGDEENARAPGGGGNDGTGESINGGNTNA</sequence>
<feature type="region of interest" description="Disordered" evidence="1">
    <location>
        <begin position="59"/>
        <end position="82"/>
    </location>
</feature>
<dbReference type="AlphaFoldDB" id="A0A0E0N9Z5"/>
<evidence type="ECO:0000256" key="1">
    <source>
        <dbReference type="SAM" id="MobiDB-lite"/>
    </source>
</evidence>
<reference evidence="3" key="2">
    <citation type="submission" date="2015-06" db="UniProtKB">
        <authorList>
            <consortium name="EnsemblPlants"/>
        </authorList>
    </citation>
    <scope>IDENTIFICATION</scope>
</reference>
<keyword evidence="2" id="KW-0812">Transmembrane</keyword>
<keyword evidence="2" id="KW-1133">Transmembrane helix</keyword>
<dbReference type="Proteomes" id="UP000008022">
    <property type="component" value="Unassembled WGS sequence"/>
</dbReference>
<evidence type="ECO:0000313" key="3">
    <source>
        <dbReference type="EnsemblPlants" id="ORUFI02G04180.1"/>
    </source>
</evidence>
<accession>A0A0E0N9Z5</accession>
<feature type="compositionally biased region" description="Polar residues" evidence="1">
    <location>
        <begin position="71"/>
        <end position="82"/>
    </location>
</feature>
<dbReference type="EnsemblPlants" id="ORUFI02G04180.1">
    <property type="protein sequence ID" value="ORUFI02G04180.1"/>
    <property type="gene ID" value="ORUFI02G04180"/>
</dbReference>
<organism evidence="3 4">
    <name type="scientific">Oryza rufipogon</name>
    <name type="common">Brownbeard rice</name>
    <name type="synonym">Asian wild rice</name>
    <dbReference type="NCBI Taxonomy" id="4529"/>
    <lineage>
        <taxon>Eukaryota</taxon>
        <taxon>Viridiplantae</taxon>
        <taxon>Streptophyta</taxon>
        <taxon>Embryophyta</taxon>
        <taxon>Tracheophyta</taxon>
        <taxon>Spermatophyta</taxon>
        <taxon>Magnoliopsida</taxon>
        <taxon>Liliopsida</taxon>
        <taxon>Poales</taxon>
        <taxon>Poaceae</taxon>
        <taxon>BOP clade</taxon>
        <taxon>Oryzoideae</taxon>
        <taxon>Oryzeae</taxon>
        <taxon>Oryzinae</taxon>
        <taxon>Oryza</taxon>
    </lineage>
</organism>
<reference evidence="4" key="1">
    <citation type="submission" date="2013-06" db="EMBL/GenBank/DDBJ databases">
        <authorList>
            <person name="Zhao Q."/>
        </authorList>
    </citation>
    <scope>NUCLEOTIDE SEQUENCE</scope>
    <source>
        <strain evidence="4">cv. W1943</strain>
    </source>
</reference>
<name>A0A0E0N9Z5_ORYRU</name>
<proteinExistence type="predicted"/>
<feature type="transmembrane region" description="Helical" evidence="2">
    <location>
        <begin position="32"/>
        <end position="54"/>
    </location>
</feature>
<dbReference type="OMA" id="YILCYVY"/>
<dbReference type="HOGENOM" id="CLU_2762131_0_0_1"/>
<keyword evidence="2" id="KW-0472">Membrane</keyword>